<evidence type="ECO:0000313" key="2">
    <source>
        <dbReference type="EMBL" id="MED6179003.1"/>
    </source>
</evidence>
<proteinExistence type="predicted"/>
<keyword evidence="3" id="KW-1185">Reference proteome</keyword>
<sequence length="100" mass="11243">MPDGRGKPRWEWFEEIFGVMPPREAADACTLFGDKTAARVPLRWLPFVDQLDDLGQYSWGSATLAWLYRNLCRASNRNVGQIFADIGREGPEGIPVSDDA</sequence>
<dbReference type="EMBL" id="JASCZI010159576">
    <property type="protein sequence ID" value="MED6179003.1"/>
    <property type="molecule type" value="Genomic_DNA"/>
</dbReference>
<gene>
    <name evidence="2" type="ORF">PIB30_112929</name>
</gene>
<protein>
    <recommendedName>
        <fullName evidence="1">Aminotransferase-like plant mobile domain-containing protein</fullName>
    </recommendedName>
</protein>
<dbReference type="InterPro" id="IPR019557">
    <property type="entry name" value="AminoTfrase-like_pln_mobile"/>
</dbReference>
<evidence type="ECO:0000313" key="3">
    <source>
        <dbReference type="Proteomes" id="UP001341840"/>
    </source>
</evidence>
<dbReference type="Pfam" id="PF10536">
    <property type="entry name" value="PMD"/>
    <property type="match status" value="1"/>
</dbReference>
<evidence type="ECO:0000259" key="1">
    <source>
        <dbReference type="Pfam" id="PF10536"/>
    </source>
</evidence>
<reference evidence="2 3" key="1">
    <citation type="journal article" date="2023" name="Plants (Basel)">
        <title>Bridging the Gap: Combining Genomics and Transcriptomics Approaches to Understand Stylosanthes scabra, an Orphan Legume from the Brazilian Caatinga.</title>
        <authorList>
            <person name="Ferreira-Neto J.R.C."/>
            <person name="da Silva M.D."/>
            <person name="Binneck E."/>
            <person name="de Melo N.F."/>
            <person name="da Silva R.H."/>
            <person name="de Melo A.L.T.M."/>
            <person name="Pandolfi V."/>
            <person name="Bustamante F.O."/>
            <person name="Brasileiro-Vidal A.C."/>
            <person name="Benko-Iseppon A.M."/>
        </authorList>
    </citation>
    <scope>NUCLEOTIDE SEQUENCE [LARGE SCALE GENOMIC DNA]</scope>
    <source>
        <tissue evidence="2">Leaves</tissue>
    </source>
</reference>
<accession>A0ABU6W4M0</accession>
<comment type="caution">
    <text evidence="2">The sequence shown here is derived from an EMBL/GenBank/DDBJ whole genome shotgun (WGS) entry which is preliminary data.</text>
</comment>
<feature type="domain" description="Aminotransferase-like plant mobile" evidence="1">
    <location>
        <begin position="29"/>
        <end position="80"/>
    </location>
</feature>
<name>A0ABU6W4M0_9FABA</name>
<organism evidence="2 3">
    <name type="scientific">Stylosanthes scabra</name>
    <dbReference type="NCBI Taxonomy" id="79078"/>
    <lineage>
        <taxon>Eukaryota</taxon>
        <taxon>Viridiplantae</taxon>
        <taxon>Streptophyta</taxon>
        <taxon>Embryophyta</taxon>
        <taxon>Tracheophyta</taxon>
        <taxon>Spermatophyta</taxon>
        <taxon>Magnoliopsida</taxon>
        <taxon>eudicotyledons</taxon>
        <taxon>Gunneridae</taxon>
        <taxon>Pentapetalae</taxon>
        <taxon>rosids</taxon>
        <taxon>fabids</taxon>
        <taxon>Fabales</taxon>
        <taxon>Fabaceae</taxon>
        <taxon>Papilionoideae</taxon>
        <taxon>50 kb inversion clade</taxon>
        <taxon>dalbergioids sensu lato</taxon>
        <taxon>Dalbergieae</taxon>
        <taxon>Pterocarpus clade</taxon>
        <taxon>Stylosanthes</taxon>
    </lineage>
</organism>
<dbReference type="Proteomes" id="UP001341840">
    <property type="component" value="Unassembled WGS sequence"/>
</dbReference>